<dbReference type="RefSeq" id="WP_073124330.1">
    <property type="nucleotide sequence ID" value="NZ_FRAA01000007.1"/>
</dbReference>
<gene>
    <name evidence="3" type="ORF">SAMN04488028_107142</name>
</gene>
<dbReference type="PANTHER" id="PTHR43569:SF2">
    <property type="entry name" value="AMIDOHYDROLASE-RELATED DOMAIN-CONTAINING PROTEIN"/>
    <property type="match status" value="1"/>
</dbReference>
<keyword evidence="4" id="KW-1185">Reference proteome</keyword>
<dbReference type="GO" id="GO:0016787">
    <property type="term" value="F:hydrolase activity"/>
    <property type="evidence" value="ECO:0007669"/>
    <property type="project" value="InterPro"/>
</dbReference>
<feature type="domain" description="Amidohydrolase-related" evidence="2">
    <location>
        <begin position="3"/>
        <end position="275"/>
    </location>
</feature>
<evidence type="ECO:0000256" key="1">
    <source>
        <dbReference type="ARBA" id="ARBA00038310"/>
    </source>
</evidence>
<organism evidence="3 4">
    <name type="scientific">Reichenbachiella agariperforans</name>
    <dbReference type="NCBI Taxonomy" id="156994"/>
    <lineage>
        <taxon>Bacteria</taxon>
        <taxon>Pseudomonadati</taxon>
        <taxon>Bacteroidota</taxon>
        <taxon>Cytophagia</taxon>
        <taxon>Cytophagales</taxon>
        <taxon>Reichenbachiellaceae</taxon>
        <taxon>Reichenbachiella</taxon>
    </lineage>
</organism>
<protein>
    <submittedName>
        <fullName evidence="3">L-fuconolactonase</fullName>
    </submittedName>
</protein>
<dbReference type="InterPro" id="IPR006680">
    <property type="entry name" value="Amidohydro-rel"/>
</dbReference>
<dbReference type="InterPro" id="IPR052350">
    <property type="entry name" value="Metallo-dep_Lactonases"/>
</dbReference>
<comment type="similarity">
    <text evidence="1">Belongs to the metallo-dependent hydrolases superfamily.</text>
</comment>
<dbReference type="Gene3D" id="3.20.20.140">
    <property type="entry name" value="Metal-dependent hydrolases"/>
    <property type="match status" value="1"/>
</dbReference>
<dbReference type="PANTHER" id="PTHR43569">
    <property type="entry name" value="AMIDOHYDROLASE"/>
    <property type="match status" value="1"/>
</dbReference>
<dbReference type="Proteomes" id="UP000184474">
    <property type="component" value="Unassembled WGS sequence"/>
</dbReference>
<reference evidence="4" key="1">
    <citation type="submission" date="2016-11" db="EMBL/GenBank/DDBJ databases">
        <authorList>
            <person name="Varghese N."/>
            <person name="Submissions S."/>
        </authorList>
    </citation>
    <scope>NUCLEOTIDE SEQUENCE [LARGE SCALE GENOMIC DNA]</scope>
    <source>
        <strain evidence="4">DSM 26134</strain>
    </source>
</reference>
<evidence type="ECO:0000259" key="2">
    <source>
        <dbReference type="Pfam" id="PF04909"/>
    </source>
</evidence>
<sequence>MRIDSHQHFWQYNTKKHAWINAEMAVIQKDFFPSDLRDVLIHSGLEGSVAVQADQTETETEFLLDMAVKYDFIKAVVGWVDLRSPDVASRLAHYSKNEKFVGVRHVVQDEPDPEFMLREDFQRGLAQLKDYGLTYDVLIFPTQMKAALETIERHPEQPFVIDHIAKPYIKAGKIDEWKDYMQQIASHHNVMCKLSGMVTEADWTRWRYDDFVPYLDVVVDAFGVDRLMYGSDWPVCLLGGTYEVIKSVVDQYFASYSLTDQSKIYGENAVRFYGIK</sequence>
<proteinExistence type="inferred from homology"/>
<dbReference type="InterPro" id="IPR032466">
    <property type="entry name" value="Metal_Hydrolase"/>
</dbReference>
<dbReference type="SUPFAM" id="SSF51556">
    <property type="entry name" value="Metallo-dependent hydrolases"/>
    <property type="match status" value="1"/>
</dbReference>
<name>A0A1M6UJ18_REIAG</name>
<accession>A0A1M6UJ18</accession>
<evidence type="ECO:0000313" key="4">
    <source>
        <dbReference type="Proteomes" id="UP000184474"/>
    </source>
</evidence>
<dbReference type="EMBL" id="FRAA01000007">
    <property type="protein sequence ID" value="SHK69234.1"/>
    <property type="molecule type" value="Genomic_DNA"/>
</dbReference>
<dbReference type="AlphaFoldDB" id="A0A1M6UJ18"/>
<dbReference type="Pfam" id="PF04909">
    <property type="entry name" value="Amidohydro_2"/>
    <property type="match status" value="1"/>
</dbReference>
<evidence type="ECO:0000313" key="3">
    <source>
        <dbReference type="EMBL" id="SHK69234.1"/>
    </source>
</evidence>
<dbReference type="STRING" id="156994.SAMN04488028_107142"/>